<dbReference type="RefSeq" id="WP_089531499.1">
    <property type="nucleotide sequence ID" value="NZ_CP022437.1"/>
</dbReference>
<dbReference type="SUPFAM" id="SSF46458">
    <property type="entry name" value="Globin-like"/>
    <property type="match status" value="1"/>
</dbReference>
<evidence type="ECO:0000256" key="10">
    <source>
        <dbReference type="ARBA" id="ARBA00023002"/>
    </source>
</evidence>
<name>A0A221MAG1_9BACI</name>
<keyword evidence="3 15" id="KW-0813">Transport</keyword>
<evidence type="ECO:0000256" key="5">
    <source>
        <dbReference type="ARBA" id="ARBA00022621"/>
    </source>
</evidence>
<dbReference type="InterPro" id="IPR017938">
    <property type="entry name" value="Riboflavin_synthase-like_b-brl"/>
</dbReference>
<dbReference type="HAMAP" id="MF_01252">
    <property type="entry name" value="Hmp"/>
    <property type="match status" value="1"/>
</dbReference>
<dbReference type="NCBIfam" id="NF009805">
    <property type="entry name" value="PRK13289.1"/>
    <property type="match status" value="1"/>
</dbReference>
<evidence type="ECO:0000256" key="8">
    <source>
        <dbReference type="ARBA" id="ARBA00022827"/>
    </source>
</evidence>
<dbReference type="SUPFAM" id="SSF52343">
    <property type="entry name" value="Ferredoxin reductase-like, C-terminal NADP-linked domain"/>
    <property type="match status" value="1"/>
</dbReference>
<dbReference type="InterPro" id="IPR012292">
    <property type="entry name" value="Globin/Proto"/>
</dbReference>
<feature type="binding site" description="proximal binding residue" evidence="15">
    <location>
        <position position="92"/>
    </location>
    <ligand>
        <name>heme b</name>
        <dbReference type="ChEBI" id="CHEBI:60344"/>
    </ligand>
    <ligandPart>
        <name>Fe</name>
        <dbReference type="ChEBI" id="CHEBI:18248"/>
    </ligandPart>
</feature>
<keyword evidence="12 15" id="KW-0520">NAD</keyword>
<comment type="cofactor">
    <cofactor evidence="15">
        <name>heme b</name>
        <dbReference type="ChEBI" id="CHEBI:60344"/>
    </cofactor>
    <text evidence="15">Binds 1 heme b (iron(II)-protoporphyrin IX) group per subunit.</text>
</comment>
<dbReference type="InterPro" id="IPR023950">
    <property type="entry name" value="Hmp"/>
</dbReference>
<dbReference type="Pfam" id="PF00042">
    <property type="entry name" value="Globin"/>
    <property type="match status" value="1"/>
</dbReference>
<keyword evidence="15" id="KW-0216">Detoxification</keyword>
<comment type="function">
    <text evidence="15">Is involved in NO detoxification in an aerobic process, termed nitric oxide dioxygenase (NOD) reaction that utilizes O(2) and NAD(P)H to convert NO to nitrate, which protects the bacterium from various noxious nitrogen compounds. Therefore, plays a central role in the inducible response to nitrosative stress.</text>
</comment>
<dbReference type="InterPro" id="IPR000971">
    <property type="entry name" value="Globin"/>
</dbReference>
<keyword evidence="4 15" id="KW-0349">Heme</keyword>
<dbReference type="GO" id="GO:0020037">
    <property type="term" value="F:heme binding"/>
    <property type="evidence" value="ECO:0007669"/>
    <property type="project" value="InterPro"/>
</dbReference>
<keyword evidence="10 15" id="KW-0560">Oxidoreductase</keyword>
<dbReference type="GO" id="GO:0019825">
    <property type="term" value="F:oxygen binding"/>
    <property type="evidence" value="ECO:0007669"/>
    <property type="project" value="InterPro"/>
</dbReference>
<feature type="active site" description="Charge relay system" evidence="15">
    <location>
        <position position="144"/>
    </location>
</feature>
<evidence type="ECO:0000256" key="11">
    <source>
        <dbReference type="ARBA" id="ARBA00023004"/>
    </source>
</evidence>
<dbReference type="CDD" id="cd14777">
    <property type="entry name" value="Yhb1-globin-like"/>
    <property type="match status" value="1"/>
</dbReference>
<dbReference type="GO" id="GO:0071500">
    <property type="term" value="P:cellular response to nitrosative stress"/>
    <property type="evidence" value="ECO:0007669"/>
    <property type="project" value="TreeGrafter"/>
</dbReference>
<keyword evidence="18" id="KW-0223">Dioxygenase</keyword>
<dbReference type="PANTHER" id="PTHR43396">
    <property type="entry name" value="FLAVOHEMOPROTEIN"/>
    <property type="match status" value="1"/>
</dbReference>
<dbReference type="AlphaFoldDB" id="A0A221MAG1"/>
<reference evidence="18 19" key="1">
    <citation type="journal article" date="2003" name="Int. J. Syst. Evol. Microbiol.">
        <title>Virgibacillus carmonensis sp. nov., Virgibacillus necropolis sp. nov. and Virgibacillus picturae sp. nov., three novel species isolated from deteriorated mural paintings, transfer of the species of the genus salibacillus to Virgibacillus, as Virgibacillus marismortui comb. nov. and Virgibacillus salexigens comb. nov., and emended description of the genus Virgibacillus.</title>
        <authorList>
            <person name="Heyrman J."/>
            <person name="Logan N.A."/>
            <person name="Busse H.J."/>
            <person name="Balcaen A."/>
            <person name="Lebbe L."/>
            <person name="Rodriguez-Diaz M."/>
            <person name="Swings J."/>
            <person name="De Vos P."/>
        </authorList>
    </citation>
    <scope>NUCLEOTIDE SEQUENCE [LARGE SCALE GENOMIC DNA]</scope>
    <source>
        <strain evidence="18 19">LMG 19488</strain>
    </source>
</reference>
<feature type="site" description="Influences the redox potential of the prosthetic heme and FAD groups" evidence="15">
    <location>
        <position position="91"/>
    </location>
</feature>
<feature type="binding site" evidence="15">
    <location>
        <begin position="404"/>
        <end position="407"/>
    </location>
    <ligand>
        <name>FAD</name>
        <dbReference type="ChEBI" id="CHEBI:57692"/>
    </ligand>
</feature>
<evidence type="ECO:0000259" key="17">
    <source>
        <dbReference type="PROSITE" id="PS51384"/>
    </source>
</evidence>
<dbReference type="Proteomes" id="UP000204391">
    <property type="component" value="Chromosome"/>
</dbReference>
<dbReference type="SUPFAM" id="SSF63380">
    <property type="entry name" value="Riboflavin synthase domain-like"/>
    <property type="match status" value="1"/>
</dbReference>
<dbReference type="PANTHER" id="PTHR43396:SF3">
    <property type="entry name" value="FLAVOHEMOPROTEIN"/>
    <property type="match status" value="1"/>
</dbReference>
<evidence type="ECO:0000256" key="13">
    <source>
        <dbReference type="ARBA" id="ARBA00048649"/>
    </source>
</evidence>
<keyword evidence="5 15" id="KW-0561">Oxygen transport</keyword>
<dbReference type="GO" id="GO:0046872">
    <property type="term" value="F:metal ion binding"/>
    <property type="evidence" value="ECO:0007669"/>
    <property type="project" value="UniProtKB-KW"/>
</dbReference>
<dbReference type="PRINTS" id="PR00406">
    <property type="entry name" value="CYTB5RDTASE"/>
</dbReference>
<dbReference type="InterPro" id="IPR039261">
    <property type="entry name" value="FNR_nucleotide-bd"/>
</dbReference>
<comment type="catalytic activity">
    <reaction evidence="14 15">
        <text>2 nitric oxide + NADPH + 2 O2 = 2 nitrate + NADP(+) + H(+)</text>
        <dbReference type="Rhea" id="RHEA:19465"/>
        <dbReference type="ChEBI" id="CHEBI:15378"/>
        <dbReference type="ChEBI" id="CHEBI:15379"/>
        <dbReference type="ChEBI" id="CHEBI:16480"/>
        <dbReference type="ChEBI" id="CHEBI:17632"/>
        <dbReference type="ChEBI" id="CHEBI:57783"/>
        <dbReference type="ChEBI" id="CHEBI:58349"/>
        <dbReference type="EC" id="1.14.12.17"/>
    </reaction>
</comment>
<feature type="region of interest" description="Reductase" evidence="15">
    <location>
        <begin position="156"/>
        <end position="413"/>
    </location>
</feature>
<dbReference type="GO" id="GO:0071949">
    <property type="term" value="F:FAD binding"/>
    <property type="evidence" value="ECO:0007669"/>
    <property type="project" value="InterPro"/>
</dbReference>
<evidence type="ECO:0000256" key="1">
    <source>
        <dbReference type="ARBA" id="ARBA00006401"/>
    </source>
</evidence>
<evidence type="ECO:0000256" key="15">
    <source>
        <dbReference type="HAMAP-Rule" id="MF_01252"/>
    </source>
</evidence>
<accession>A0A221MAG1</accession>
<evidence type="ECO:0000256" key="2">
    <source>
        <dbReference type="ARBA" id="ARBA00008414"/>
    </source>
</evidence>
<dbReference type="EMBL" id="CP022437">
    <property type="protein sequence ID" value="ASN04648.1"/>
    <property type="molecule type" value="Genomic_DNA"/>
</dbReference>
<dbReference type="InterPro" id="IPR001433">
    <property type="entry name" value="OxRdtase_FAD/NAD-bd"/>
</dbReference>
<feature type="domain" description="Globin" evidence="16">
    <location>
        <begin position="8"/>
        <end position="145"/>
    </location>
</feature>
<sequence length="413" mass="46489">MTTKTKTDLDQQTIDIIKVTVPVLEKHGNEITKVFYQRMFENHPELKNIFNQTNQRKGDQSKALAGAVYAAAYHIDQLEKILPVVKQISQKHKSLNIRPEHYPIVGKYLLLAMKEVLGDKANADVLGAWERAYGVIASLFIETEKEMFKEMKDTVGGWTGFRDFKVIRRVKECDVITSFYLVPADNNPFPAHQAGQYITVQAEIEGEPLVHLRQYSLSCAPGAGHYRISVKREDAVNDLPAGIVSNYLHDKIKIGSTLPITAPSGDFILDQTNDSPLVLISGGVGLTPMMSMLGTVVKQQPERMVYFIHAAQSSNVHAMHSAVKEISHRYNQVSSYVIYGHPTYEDKLIKNHDKEGYIDDEWLTKILPTYDASFYFCGPAPFMRTVYQLLKGHQVDESNINYEFFGPASSITG</sequence>
<dbReference type="Pfam" id="PF00970">
    <property type="entry name" value="FAD_binding_6"/>
    <property type="match status" value="1"/>
</dbReference>
<comment type="cofactor">
    <cofactor evidence="15">
        <name>FAD</name>
        <dbReference type="ChEBI" id="CHEBI:57692"/>
    </cofactor>
    <text evidence="15">Binds 1 FAD per subunit.</text>
</comment>
<evidence type="ECO:0000256" key="12">
    <source>
        <dbReference type="ARBA" id="ARBA00023027"/>
    </source>
</evidence>
<dbReference type="FunFam" id="2.40.30.10:FF:000034">
    <property type="entry name" value="Flavohemoprotein"/>
    <property type="match status" value="1"/>
</dbReference>
<feature type="binding site" evidence="15">
    <location>
        <begin position="213"/>
        <end position="216"/>
    </location>
    <ligand>
        <name>FAD</name>
        <dbReference type="ChEBI" id="CHEBI:57692"/>
    </ligand>
</feature>
<comment type="domain">
    <text evidence="15">Consists of two distinct domains; an N-terminal heme-containing oxygen-binding domain and a C-terminal reductase domain with binding sites for FAD and NAD(P)H.</text>
</comment>
<dbReference type="InterPro" id="IPR009050">
    <property type="entry name" value="Globin-like_sf"/>
</dbReference>
<feature type="domain" description="FAD-binding FR-type" evidence="17">
    <location>
        <begin position="159"/>
        <end position="270"/>
    </location>
</feature>
<evidence type="ECO:0000259" key="16">
    <source>
        <dbReference type="PROSITE" id="PS01033"/>
    </source>
</evidence>
<dbReference type="InterPro" id="IPR017927">
    <property type="entry name" value="FAD-bd_FR_type"/>
</dbReference>
<dbReference type="Gene3D" id="2.40.30.10">
    <property type="entry name" value="Translation factors"/>
    <property type="match status" value="1"/>
</dbReference>
<keyword evidence="6 15" id="KW-0285">Flavoprotein</keyword>
<feature type="active site" description="Charge relay system" evidence="15">
    <location>
        <position position="102"/>
    </location>
</feature>
<dbReference type="OrthoDB" id="9801223at2"/>
<evidence type="ECO:0000256" key="3">
    <source>
        <dbReference type="ARBA" id="ARBA00022448"/>
    </source>
</evidence>
<comment type="similarity">
    <text evidence="1 15">In the C-terminal section; belongs to the flavoprotein pyridine nucleotide cytochrome reductase family.</text>
</comment>
<protein>
    <recommendedName>
        <fullName evidence="15">Flavohemoprotein</fullName>
    </recommendedName>
    <alternativeName>
        <fullName evidence="15">Flavohemoglobin</fullName>
    </alternativeName>
    <alternativeName>
        <fullName evidence="15">Hemoglobin-like protein</fullName>
    </alternativeName>
    <alternativeName>
        <fullName evidence="15">Nitric oxide dioxygenase</fullName>
        <shortName evidence="15">NO oxygenase</shortName>
        <shortName evidence="15">NOD</shortName>
        <ecNumber evidence="15">1.14.12.17</ecNumber>
    </alternativeName>
</protein>
<dbReference type="Pfam" id="PF00175">
    <property type="entry name" value="NAD_binding_1"/>
    <property type="match status" value="1"/>
</dbReference>
<keyword evidence="7 15" id="KW-0479">Metal-binding</keyword>
<evidence type="ECO:0000256" key="4">
    <source>
        <dbReference type="ARBA" id="ARBA00022617"/>
    </source>
</evidence>
<proteinExistence type="inferred from homology"/>
<keyword evidence="8 15" id="KW-0274">FAD</keyword>
<keyword evidence="19" id="KW-1185">Reference proteome</keyword>
<dbReference type="InterPro" id="IPR008333">
    <property type="entry name" value="Cbr1-like_FAD-bd_dom"/>
</dbReference>
<dbReference type="PROSITE" id="PS01033">
    <property type="entry name" value="GLOBIN"/>
    <property type="match status" value="1"/>
</dbReference>
<dbReference type="GO" id="GO:0005344">
    <property type="term" value="F:oxygen carrier activity"/>
    <property type="evidence" value="ECO:0007669"/>
    <property type="project" value="UniProtKB-UniRule"/>
</dbReference>
<feature type="binding site" evidence="15">
    <location>
        <begin position="283"/>
        <end position="288"/>
    </location>
    <ligand>
        <name>NADP(+)</name>
        <dbReference type="ChEBI" id="CHEBI:58349"/>
    </ligand>
</feature>
<feature type="binding site" evidence="15">
    <location>
        <position position="197"/>
    </location>
    <ligand>
        <name>FAD</name>
        <dbReference type="ChEBI" id="CHEBI:57692"/>
    </ligand>
</feature>
<keyword evidence="9 15" id="KW-0521">NADP</keyword>
<feature type="site" description="Influences the redox potential of the prosthetic heme and FAD groups" evidence="15">
    <location>
        <position position="403"/>
    </location>
</feature>
<dbReference type="Gene3D" id="1.10.490.10">
    <property type="entry name" value="Globins"/>
    <property type="match status" value="1"/>
</dbReference>
<dbReference type="GO" id="GO:0046210">
    <property type="term" value="P:nitric oxide catabolic process"/>
    <property type="evidence" value="ECO:0007669"/>
    <property type="project" value="TreeGrafter"/>
</dbReference>
<evidence type="ECO:0000256" key="7">
    <source>
        <dbReference type="ARBA" id="ARBA00022723"/>
    </source>
</evidence>
<dbReference type="CDD" id="cd06184">
    <property type="entry name" value="flavohem_like_fad_nad_binding"/>
    <property type="match status" value="1"/>
</dbReference>
<dbReference type="FunFam" id="3.40.50.80:FF:000010">
    <property type="entry name" value="Flavohemoprotein"/>
    <property type="match status" value="1"/>
</dbReference>
<evidence type="ECO:0000313" key="18">
    <source>
        <dbReference type="EMBL" id="ASN04648.1"/>
    </source>
</evidence>
<evidence type="ECO:0000256" key="9">
    <source>
        <dbReference type="ARBA" id="ARBA00022857"/>
    </source>
</evidence>
<dbReference type="KEGG" id="vne:CFK40_06255"/>
<comment type="similarity">
    <text evidence="2 15">Belongs to the globin family. Two-domain flavohemoproteins subfamily.</text>
</comment>
<dbReference type="GO" id="GO:0009636">
    <property type="term" value="P:response to toxic substance"/>
    <property type="evidence" value="ECO:0007669"/>
    <property type="project" value="UniProtKB-KW"/>
</dbReference>
<evidence type="ECO:0000256" key="6">
    <source>
        <dbReference type="ARBA" id="ARBA00022630"/>
    </source>
</evidence>
<dbReference type="FunFam" id="1.10.490.10:FF:000003">
    <property type="entry name" value="Flavohemoprotein"/>
    <property type="match status" value="1"/>
</dbReference>
<feature type="site" description="Involved in heme-bound ligand stabilization and O-O bond activation" evidence="15">
    <location>
        <position position="36"/>
    </location>
</feature>
<dbReference type="GO" id="GO:0008941">
    <property type="term" value="F:nitric oxide dioxygenase NAD(P)H activity"/>
    <property type="evidence" value="ECO:0007669"/>
    <property type="project" value="UniProtKB-UniRule"/>
</dbReference>
<organism evidence="18 19">
    <name type="scientific">Virgibacillus necropolis</name>
    <dbReference type="NCBI Taxonomy" id="163877"/>
    <lineage>
        <taxon>Bacteria</taxon>
        <taxon>Bacillati</taxon>
        <taxon>Bacillota</taxon>
        <taxon>Bacilli</taxon>
        <taxon>Bacillales</taxon>
        <taxon>Bacillaceae</taxon>
        <taxon>Virgibacillus</taxon>
    </lineage>
</organism>
<comment type="catalytic activity">
    <reaction evidence="13 15">
        <text>2 nitric oxide + NADH + 2 O2 = 2 nitrate + NAD(+) + H(+)</text>
        <dbReference type="Rhea" id="RHEA:19469"/>
        <dbReference type="ChEBI" id="CHEBI:15378"/>
        <dbReference type="ChEBI" id="CHEBI:15379"/>
        <dbReference type="ChEBI" id="CHEBI:16480"/>
        <dbReference type="ChEBI" id="CHEBI:17632"/>
        <dbReference type="ChEBI" id="CHEBI:57540"/>
        <dbReference type="ChEBI" id="CHEBI:57945"/>
        <dbReference type="EC" id="1.14.12.17"/>
    </reaction>
</comment>
<evidence type="ECO:0000313" key="19">
    <source>
        <dbReference type="Proteomes" id="UP000204391"/>
    </source>
</evidence>
<dbReference type="PROSITE" id="PS51384">
    <property type="entry name" value="FAD_FR"/>
    <property type="match status" value="1"/>
</dbReference>
<dbReference type="Gene3D" id="3.40.50.80">
    <property type="entry name" value="Nucleotide-binding domain of ferredoxin-NADP reductase (FNR) module"/>
    <property type="match status" value="1"/>
</dbReference>
<dbReference type="EC" id="1.14.12.17" evidence="15"/>
<evidence type="ECO:0000256" key="14">
    <source>
        <dbReference type="ARBA" id="ARBA00049433"/>
    </source>
</evidence>
<keyword evidence="11 15" id="KW-0408">Iron</keyword>
<gene>
    <name evidence="15" type="primary">hmp</name>
    <name evidence="18" type="ORF">CFK40_06255</name>
</gene>